<gene>
    <name evidence="1" type="ORF">HWN36_10750</name>
</gene>
<evidence type="ECO:0000313" key="2">
    <source>
        <dbReference type="Proteomes" id="UP000570823"/>
    </source>
</evidence>
<comment type="caution">
    <text evidence="1">The sequence shown here is derived from an EMBL/GenBank/DDBJ whole genome shotgun (WGS) entry which is preliminary data.</text>
</comment>
<protein>
    <submittedName>
        <fullName evidence="1">DUF4276 family protein</fullName>
    </submittedName>
</protein>
<dbReference type="EMBL" id="JABXWR010000001">
    <property type="protein sequence ID" value="NVO67767.1"/>
    <property type="molecule type" value="Genomic_DNA"/>
</dbReference>
<dbReference type="AlphaFoldDB" id="A0A7K4HRT7"/>
<dbReference type="InterPro" id="IPR025455">
    <property type="entry name" value="DUF4276"/>
</dbReference>
<keyword evidence="2" id="KW-1185">Reference proteome</keyword>
<accession>A0A7K4HRT7</accession>
<dbReference type="Pfam" id="PF14103">
    <property type="entry name" value="DUF4276"/>
    <property type="match status" value="1"/>
</dbReference>
<sequence>MHFEILLEEESARVALENILPNIIRNEDSFGIHPYNGKKDILNKLPQRLRGYKKWIPPDYTIVVLVDRDRDDCILLKRKLEEIAGGAGLSTKSSPRYDGTFQVLNRIAIEELEAWFFGDIDALAAAYPGIPSTLGTREKYRDPDAIADTWEALEHVLQQAGYPGPQQKTKVASNISRMMIPARNRSKSFQSFYTGIQACIRQSPAGDSRFPKPG</sequence>
<organism evidence="1 2">
    <name type="scientific">Methanofollis tationis</name>
    <dbReference type="NCBI Taxonomy" id="81417"/>
    <lineage>
        <taxon>Archaea</taxon>
        <taxon>Methanobacteriati</taxon>
        <taxon>Methanobacteriota</taxon>
        <taxon>Stenosarchaea group</taxon>
        <taxon>Methanomicrobia</taxon>
        <taxon>Methanomicrobiales</taxon>
        <taxon>Methanomicrobiaceae</taxon>
        <taxon>Methanofollis</taxon>
    </lineage>
</organism>
<evidence type="ECO:0000313" key="1">
    <source>
        <dbReference type="EMBL" id="NVO67767.1"/>
    </source>
</evidence>
<name>A0A7K4HRT7_9EURY</name>
<reference evidence="1 2" key="1">
    <citation type="submission" date="2020-06" db="EMBL/GenBank/DDBJ databases">
        <title>Methanofollis fontis sp. nov., a methanogen isolated from marine sediments near a cold seep at Four-Way Closure Ridge offshore southwestern Taiwan.</title>
        <authorList>
            <person name="Chen S.-C."/>
            <person name="Teng N.-H."/>
            <person name="Lin Y.-S."/>
            <person name="Lai M.-C."/>
            <person name="Chen H.-H."/>
            <person name="Wang C.-C."/>
        </authorList>
    </citation>
    <scope>NUCLEOTIDE SEQUENCE [LARGE SCALE GENOMIC DNA]</scope>
    <source>
        <strain evidence="1 2">DSM 2702</strain>
    </source>
</reference>
<dbReference type="RefSeq" id="WP_176789362.1">
    <property type="nucleotide sequence ID" value="NZ_JABXWR010000001.1"/>
</dbReference>
<dbReference type="OrthoDB" id="109635at2157"/>
<proteinExistence type="predicted"/>
<dbReference type="Proteomes" id="UP000570823">
    <property type="component" value="Unassembled WGS sequence"/>
</dbReference>